<dbReference type="GO" id="GO:0006355">
    <property type="term" value="P:regulation of DNA-templated transcription"/>
    <property type="evidence" value="ECO:0007669"/>
    <property type="project" value="InterPro"/>
</dbReference>
<proteinExistence type="predicted"/>
<sequence length="84" mass="9980">MSDKPSYDWENTDAGFEEEGSGPSMEEIGEYADDYDHQERPRRVQMNVKIAEEVKDRFKEKVESENLEMQFVVEDLLRIYLRNS</sequence>
<dbReference type="InterPro" id="IPR013321">
    <property type="entry name" value="Arc_rbn_hlx_hlx"/>
</dbReference>
<evidence type="ECO:0000313" key="3">
    <source>
        <dbReference type="Proteomes" id="UP001155057"/>
    </source>
</evidence>
<dbReference type="Gene3D" id="1.10.1220.10">
    <property type="entry name" value="Met repressor-like"/>
    <property type="match status" value="1"/>
</dbReference>
<name>A0A9X2QBD6_9BACT</name>
<gene>
    <name evidence="2" type="ORF">GGP61_001516</name>
</gene>
<organism evidence="2 3">
    <name type="scientific">Salinibacter ruber</name>
    <dbReference type="NCBI Taxonomy" id="146919"/>
    <lineage>
        <taxon>Bacteria</taxon>
        <taxon>Pseudomonadati</taxon>
        <taxon>Rhodothermota</taxon>
        <taxon>Rhodothermia</taxon>
        <taxon>Rhodothermales</taxon>
        <taxon>Salinibacteraceae</taxon>
        <taxon>Salinibacter</taxon>
    </lineage>
</organism>
<feature type="region of interest" description="Disordered" evidence="1">
    <location>
        <begin position="1"/>
        <end position="28"/>
    </location>
</feature>
<dbReference type="RefSeq" id="WP_259123875.1">
    <property type="nucleotide sequence ID" value="NZ_JANTZO010000005.1"/>
</dbReference>
<reference evidence="2" key="1">
    <citation type="submission" date="2022-08" db="EMBL/GenBank/DDBJ databases">
        <title>Genomic Encyclopedia of Type Strains, Phase V (KMG-V): Genome sequencing to study the core and pangenomes of soil and plant-associated prokaryotes.</title>
        <authorList>
            <person name="Whitman W."/>
        </authorList>
    </citation>
    <scope>NUCLEOTIDE SEQUENCE</scope>
    <source>
        <strain evidence="2">SP3049</strain>
    </source>
</reference>
<evidence type="ECO:0000313" key="2">
    <source>
        <dbReference type="EMBL" id="MCS3709912.1"/>
    </source>
</evidence>
<dbReference type="Proteomes" id="UP001155057">
    <property type="component" value="Unassembled WGS sequence"/>
</dbReference>
<accession>A0A9X2QBD6</accession>
<dbReference type="AlphaFoldDB" id="A0A9X2QBD6"/>
<comment type="caution">
    <text evidence="2">The sequence shown here is derived from an EMBL/GenBank/DDBJ whole genome shotgun (WGS) entry which is preliminary data.</text>
</comment>
<evidence type="ECO:0000256" key="1">
    <source>
        <dbReference type="SAM" id="MobiDB-lite"/>
    </source>
</evidence>
<protein>
    <submittedName>
        <fullName evidence="2">Uncharacterized protein</fullName>
    </submittedName>
</protein>
<dbReference type="EMBL" id="JANUAE010000004">
    <property type="protein sequence ID" value="MCS3709912.1"/>
    <property type="molecule type" value="Genomic_DNA"/>
</dbReference>